<accession>A0AAV4SDN7</accession>
<protein>
    <submittedName>
        <fullName evidence="1">Uncharacterized protein</fullName>
    </submittedName>
</protein>
<evidence type="ECO:0000313" key="2">
    <source>
        <dbReference type="Proteomes" id="UP001054945"/>
    </source>
</evidence>
<dbReference type="Proteomes" id="UP001054945">
    <property type="component" value="Unassembled WGS sequence"/>
</dbReference>
<dbReference type="AlphaFoldDB" id="A0AAV4SDN7"/>
<keyword evidence="2" id="KW-1185">Reference proteome</keyword>
<evidence type="ECO:0000313" key="1">
    <source>
        <dbReference type="EMBL" id="GIY31306.1"/>
    </source>
</evidence>
<comment type="caution">
    <text evidence="1">The sequence shown here is derived from an EMBL/GenBank/DDBJ whole genome shotgun (WGS) entry which is preliminary data.</text>
</comment>
<reference evidence="1 2" key="1">
    <citation type="submission" date="2021-06" db="EMBL/GenBank/DDBJ databases">
        <title>Caerostris extrusa draft genome.</title>
        <authorList>
            <person name="Kono N."/>
            <person name="Arakawa K."/>
        </authorList>
    </citation>
    <scope>NUCLEOTIDE SEQUENCE [LARGE SCALE GENOMIC DNA]</scope>
</reference>
<name>A0AAV4SDN7_CAEEX</name>
<organism evidence="1 2">
    <name type="scientific">Caerostris extrusa</name>
    <name type="common">Bark spider</name>
    <name type="synonym">Caerostris bankana</name>
    <dbReference type="NCBI Taxonomy" id="172846"/>
    <lineage>
        <taxon>Eukaryota</taxon>
        <taxon>Metazoa</taxon>
        <taxon>Ecdysozoa</taxon>
        <taxon>Arthropoda</taxon>
        <taxon>Chelicerata</taxon>
        <taxon>Arachnida</taxon>
        <taxon>Araneae</taxon>
        <taxon>Araneomorphae</taxon>
        <taxon>Entelegynae</taxon>
        <taxon>Araneoidea</taxon>
        <taxon>Araneidae</taxon>
        <taxon>Caerostris</taxon>
    </lineage>
</organism>
<gene>
    <name evidence="1" type="ORF">CEXT_269451</name>
</gene>
<dbReference type="EMBL" id="BPLR01009356">
    <property type="protein sequence ID" value="GIY31306.1"/>
    <property type="molecule type" value="Genomic_DNA"/>
</dbReference>
<sequence length="125" mass="14158">MYEIPHGILSCSTIPLIPLLSNCAVLDIRLKSKINLSSSESSSATFSIKNEPISEMFFTVYLFTPPPTFTPTIFFFDKLPNDIGKLVADIPSIVFQCLKYFAARGRCTIHQRQKRNMVFGSRNYI</sequence>
<proteinExistence type="predicted"/>